<organism evidence="1 2">
    <name type="scientific">Corchorus olitorius</name>
    <dbReference type="NCBI Taxonomy" id="93759"/>
    <lineage>
        <taxon>Eukaryota</taxon>
        <taxon>Viridiplantae</taxon>
        <taxon>Streptophyta</taxon>
        <taxon>Embryophyta</taxon>
        <taxon>Tracheophyta</taxon>
        <taxon>Spermatophyta</taxon>
        <taxon>Magnoliopsida</taxon>
        <taxon>eudicotyledons</taxon>
        <taxon>Gunneridae</taxon>
        <taxon>Pentapetalae</taxon>
        <taxon>rosids</taxon>
        <taxon>malvids</taxon>
        <taxon>Malvales</taxon>
        <taxon>Malvaceae</taxon>
        <taxon>Grewioideae</taxon>
        <taxon>Apeibeae</taxon>
        <taxon>Corchorus</taxon>
    </lineage>
</organism>
<name>A0A1R3JV91_9ROSI</name>
<accession>A0A1R3JV91</accession>
<dbReference type="AlphaFoldDB" id="A0A1R3JV91"/>
<reference evidence="2" key="1">
    <citation type="submission" date="2013-09" db="EMBL/GenBank/DDBJ databases">
        <title>Corchorus olitorius genome sequencing.</title>
        <authorList>
            <person name="Alam M."/>
            <person name="Haque M.S."/>
            <person name="Islam M.S."/>
            <person name="Emdad E.M."/>
            <person name="Islam M.M."/>
            <person name="Ahmed B."/>
            <person name="Halim A."/>
            <person name="Hossen Q.M.M."/>
            <person name="Hossain M.Z."/>
            <person name="Ahmed R."/>
            <person name="Khan M.M."/>
            <person name="Islam R."/>
            <person name="Rashid M.M."/>
            <person name="Khan S.A."/>
            <person name="Rahman M.S."/>
            <person name="Alam M."/>
            <person name="Yahiya A.S."/>
            <person name="Khan M.S."/>
            <person name="Azam M.S."/>
            <person name="Haque T."/>
            <person name="Lashkar M.Z.H."/>
            <person name="Akhand A.I."/>
            <person name="Morshed G."/>
            <person name="Roy S."/>
            <person name="Uddin K.S."/>
            <person name="Rabeya T."/>
            <person name="Hossain A.S."/>
            <person name="Chowdhury A."/>
            <person name="Snigdha A.R."/>
            <person name="Mortoza M.S."/>
            <person name="Matin S.A."/>
            <person name="Hoque S.M.E."/>
            <person name="Islam M.K."/>
            <person name="Roy D.K."/>
            <person name="Haider R."/>
            <person name="Moosa M.M."/>
            <person name="Elias S.M."/>
            <person name="Hasan A.M."/>
            <person name="Jahan S."/>
            <person name="Shafiuddin M."/>
            <person name="Mahmood N."/>
            <person name="Shommy N.S."/>
        </authorList>
    </citation>
    <scope>NUCLEOTIDE SEQUENCE [LARGE SCALE GENOMIC DNA]</scope>
    <source>
        <strain evidence="2">cv. O-4</strain>
    </source>
</reference>
<proteinExistence type="predicted"/>
<keyword evidence="2" id="KW-1185">Reference proteome</keyword>
<dbReference type="EMBL" id="AWUE01015281">
    <property type="protein sequence ID" value="OMO98710.1"/>
    <property type="molecule type" value="Genomic_DNA"/>
</dbReference>
<evidence type="ECO:0000313" key="1">
    <source>
        <dbReference type="EMBL" id="OMO98710.1"/>
    </source>
</evidence>
<protein>
    <submittedName>
        <fullName evidence="1">Uncharacterized protein</fullName>
    </submittedName>
</protein>
<gene>
    <name evidence="1" type="ORF">COLO4_13747</name>
</gene>
<sequence>MKTEAGSSMKAVFKRIICKKYFGQDQLSCACNFALGVNFGAGYFETLAATQAQLRLRLVKDGSKGLQMA</sequence>
<evidence type="ECO:0000313" key="2">
    <source>
        <dbReference type="Proteomes" id="UP000187203"/>
    </source>
</evidence>
<dbReference type="Proteomes" id="UP000187203">
    <property type="component" value="Unassembled WGS sequence"/>
</dbReference>
<comment type="caution">
    <text evidence="1">The sequence shown here is derived from an EMBL/GenBank/DDBJ whole genome shotgun (WGS) entry which is preliminary data.</text>
</comment>